<protein>
    <submittedName>
        <fullName evidence="1">Uncharacterized protein</fullName>
    </submittedName>
</protein>
<accession>W4K927</accession>
<dbReference type="RefSeq" id="XP_009546441.1">
    <property type="nucleotide sequence ID" value="XM_009548146.1"/>
</dbReference>
<reference evidence="1 2" key="1">
    <citation type="journal article" date="2012" name="New Phytol.">
        <title>Insight into trade-off between wood decay and parasitism from the genome of a fungal forest pathogen.</title>
        <authorList>
            <person name="Olson A."/>
            <person name="Aerts A."/>
            <person name="Asiegbu F."/>
            <person name="Belbahri L."/>
            <person name="Bouzid O."/>
            <person name="Broberg A."/>
            <person name="Canback B."/>
            <person name="Coutinho P.M."/>
            <person name="Cullen D."/>
            <person name="Dalman K."/>
            <person name="Deflorio G."/>
            <person name="van Diepen L.T."/>
            <person name="Dunand C."/>
            <person name="Duplessis S."/>
            <person name="Durling M."/>
            <person name="Gonthier P."/>
            <person name="Grimwood J."/>
            <person name="Fossdal C.G."/>
            <person name="Hansson D."/>
            <person name="Henrissat B."/>
            <person name="Hietala A."/>
            <person name="Himmelstrand K."/>
            <person name="Hoffmeister D."/>
            <person name="Hogberg N."/>
            <person name="James T.Y."/>
            <person name="Karlsson M."/>
            <person name="Kohler A."/>
            <person name="Kues U."/>
            <person name="Lee Y.H."/>
            <person name="Lin Y.C."/>
            <person name="Lind M."/>
            <person name="Lindquist E."/>
            <person name="Lombard V."/>
            <person name="Lucas S."/>
            <person name="Lunden K."/>
            <person name="Morin E."/>
            <person name="Murat C."/>
            <person name="Park J."/>
            <person name="Raffaello T."/>
            <person name="Rouze P."/>
            <person name="Salamov A."/>
            <person name="Schmutz J."/>
            <person name="Solheim H."/>
            <person name="Stahlberg J."/>
            <person name="Velez H."/>
            <person name="de Vries R.P."/>
            <person name="Wiebenga A."/>
            <person name="Woodward S."/>
            <person name="Yakovlev I."/>
            <person name="Garbelotto M."/>
            <person name="Martin F."/>
            <person name="Grigoriev I.V."/>
            <person name="Stenlid J."/>
        </authorList>
    </citation>
    <scope>NUCLEOTIDE SEQUENCE [LARGE SCALE GENOMIC DNA]</scope>
    <source>
        <strain evidence="1 2">TC 32-1</strain>
    </source>
</reference>
<sequence length="61" mass="6554">MPRRKVRRPKFPAEHDANLLVGIVCAKTHPSGHNEELCSSSQPIGYIEGGSTGTVQRGVAL</sequence>
<dbReference type="EMBL" id="KI925458">
    <property type="protein sequence ID" value="ETW81845.1"/>
    <property type="molecule type" value="Genomic_DNA"/>
</dbReference>
<dbReference type="GeneID" id="20672785"/>
<dbReference type="KEGG" id="hir:HETIRDRAFT_409605"/>
<name>W4K927_HETIT</name>
<proteinExistence type="predicted"/>
<organism evidence="1 2">
    <name type="scientific">Heterobasidion irregulare (strain TC 32-1)</name>
    <dbReference type="NCBI Taxonomy" id="747525"/>
    <lineage>
        <taxon>Eukaryota</taxon>
        <taxon>Fungi</taxon>
        <taxon>Dikarya</taxon>
        <taxon>Basidiomycota</taxon>
        <taxon>Agaricomycotina</taxon>
        <taxon>Agaricomycetes</taxon>
        <taxon>Russulales</taxon>
        <taxon>Bondarzewiaceae</taxon>
        <taxon>Heterobasidion</taxon>
        <taxon>Heterobasidion annosum species complex</taxon>
    </lineage>
</organism>
<dbReference type="HOGENOM" id="CLU_2922876_0_0_1"/>
<evidence type="ECO:0000313" key="2">
    <source>
        <dbReference type="Proteomes" id="UP000030671"/>
    </source>
</evidence>
<evidence type="ECO:0000313" key="1">
    <source>
        <dbReference type="EMBL" id="ETW81845.1"/>
    </source>
</evidence>
<gene>
    <name evidence="1" type="ORF">HETIRDRAFT_409605</name>
</gene>
<dbReference type="AlphaFoldDB" id="W4K927"/>
<dbReference type="InParanoid" id="W4K927"/>
<dbReference type="Proteomes" id="UP000030671">
    <property type="component" value="Unassembled WGS sequence"/>
</dbReference>
<keyword evidence="2" id="KW-1185">Reference proteome</keyword>